<comment type="caution">
    <text evidence="1">The sequence shown here is derived from an EMBL/GenBank/DDBJ whole genome shotgun (WGS) entry which is preliminary data.</text>
</comment>
<dbReference type="OrthoDB" id="2310202at2759"/>
<proteinExistence type="predicted"/>
<dbReference type="Proteomes" id="UP000266673">
    <property type="component" value="Unassembled WGS sequence"/>
</dbReference>
<dbReference type="AlphaFoldDB" id="A0A397V2J1"/>
<keyword evidence="2" id="KW-1185">Reference proteome</keyword>
<sequence>MEYYELRKLDEITPSKKQNPFAPRHPFRLLVAGTSESGKTSMVVHLLLGSKYPKIYPWMSGEKRGHKIPKGASKNFGERYIPCDDLIVVAQHQDEELWEVVQCFYEFIAMDKQAPWYENVRFKLIAPEELPNISSFKRTGRFTVIVFDDLAGEPLATQLKIVPFFRSGRHDGISSIYIAQRFYETHPNIRANLKYISLHRGCGTLDSIKRILKDMYDDYEPLAKKIYEVIKKHFVIIDIRRPSDDPLSIRFRWDKPLKD</sequence>
<accession>A0A397V2J1</accession>
<protein>
    <submittedName>
        <fullName evidence="1">Uncharacterized protein</fullName>
    </submittedName>
</protein>
<reference evidence="1 2" key="1">
    <citation type="submission" date="2018-06" db="EMBL/GenBank/DDBJ databases">
        <title>Comparative genomics reveals the genomic features of Rhizophagus irregularis, R. cerebriforme, R. diaphanum and Gigaspora rosea, and their symbiotic lifestyle signature.</title>
        <authorList>
            <person name="Morin E."/>
            <person name="San Clemente H."/>
            <person name="Chen E.C.H."/>
            <person name="De La Providencia I."/>
            <person name="Hainaut M."/>
            <person name="Kuo A."/>
            <person name="Kohler A."/>
            <person name="Murat C."/>
            <person name="Tang N."/>
            <person name="Roy S."/>
            <person name="Loubradou J."/>
            <person name="Henrissat B."/>
            <person name="Grigoriev I.V."/>
            <person name="Corradi N."/>
            <person name="Roux C."/>
            <person name="Martin F.M."/>
        </authorList>
    </citation>
    <scope>NUCLEOTIDE SEQUENCE [LARGE SCALE GENOMIC DNA]</scope>
    <source>
        <strain evidence="1 2">DAOM 194757</strain>
    </source>
</reference>
<name>A0A397V2J1_9GLOM</name>
<gene>
    <name evidence="1" type="ORF">C2G38_2143675</name>
</gene>
<evidence type="ECO:0000313" key="1">
    <source>
        <dbReference type="EMBL" id="RIB15229.1"/>
    </source>
</evidence>
<dbReference type="EMBL" id="QKWP01000761">
    <property type="protein sequence ID" value="RIB15229.1"/>
    <property type="molecule type" value="Genomic_DNA"/>
</dbReference>
<dbReference type="Gene3D" id="3.30.750.60">
    <property type="entry name" value="Endosialidase, N-terminal extension domain"/>
    <property type="match status" value="1"/>
</dbReference>
<organism evidence="1 2">
    <name type="scientific">Gigaspora rosea</name>
    <dbReference type="NCBI Taxonomy" id="44941"/>
    <lineage>
        <taxon>Eukaryota</taxon>
        <taxon>Fungi</taxon>
        <taxon>Fungi incertae sedis</taxon>
        <taxon>Mucoromycota</taxon>
        <taxon>Glomeromycotina</taxon>
        <taxon>Glomeromycetes</taxon>
        <taxon>Diversisporales</taxon>
        <taxon>Gigasporaceae</taxon>
        <taxon>Gigaspora</taxon>
    </lineage>
</organism>
<evidence type="ECO:0000313" key="2">
    <source>
        <dbReference type="Proteomes" id="UP000266673"/>
    </source>
</evidence>